<dbReference type="Proteomes" id="UP000887581">
    <property type="component" value="Unplaced"/>
</dbReference>
<evidence type="ECO:0000313" key="2">
    <source>
        <dbReference type="Proteomes" id="UP000887581"/>
    </source>
</evidence>
<keyword evidence="2" id="KW-1185">Reference proteome</keyword>
<evidence type="ECO:0000256" key="1">
    <source>
        <dbReference type="SAM" id="MobiDB-lite"/>
    </source>
</evidence>
<feature type="compositionally biased region" description="Acidic residues" evidence="1">
    <location>
        <begin position="15"/>
        <end position="29"/>
    </location>
</feature>
<organism evidence="2 3">
    <name type="scientific">Setaria digitata</name>
    <dbReference type="NCBI Taxonomy" id="48799"/>
    <lineage>
        <taxon>Eukaryota</taxon>
        <taxon>Metazoa</taxon>
        <taxon>Ecdysozoa</taxon>
        <taxon>Nematoda</taxon>
        <taxon>Chromadorea</taxon>
        <taxon>Rhabditida</taxon>
        <taxon>Spirurina</taxon>
        <taxon>Spiruromorpha</taxon>
        <taxon>Filarioidea</taxon>
        <taxon>Setariidae</taxon>
        <taxon>Setaria</taxon>
    </lineage>
</organism>
<accession>A0A915PMJ3</accession>
<name>A0A915PMJ3_9BILA</name>
<protein>
    <submittedName>
        <fullName evidence="3">Uncharacterized protein</fullName>
    </submittedName>
</protein>
<dbReference type="AlphaFoldDB" id="A0A915PMJ3"/>
<dbReference type="WBParaSite" id="sdigi.contig265.g6849.t1">
    <property type="protein sequence ID" value="sdigi.contig265.g6849.t1"/>
    <property type="gene ID" value="sdigi.contig265.g6849"/>
</dbReference>
<sequence>MIVMKDDNGNGDNANDNDADSNDDDDDDCIPMIPSYIIRETRNNAK</sequence>
<evidence type="ECO:0000313" key="3">
    <source>
        <dbReference type="WBParaSite" id="sdigi.contig265.g6849.t1"/>
    </source>
</evidence>
<proteinExistence type="predicted"/>
<reference evidence="3" key="1">
    <citation type="submission" date="2022-11" db="UniProtKB">
        <authorList>
            <consortium name="WormBaseParasite"/>
        </authorList>
    </citation>
    <scope>IDENTIFICATION</scope>
</reference>
<feature type="region of interest" description="Disordered" evidence="1">
    <location>
        <begin position="1"/>
        <end position="46"/>
    </location>
</feature>